<dbReference type="EMBL" id="BLPG01000001">
    <property type="protein sequence ID" value="GFJ88699.1"/>
    <property type="molecule type" value="Genomic_DNA"/>
</dbReference>
<evidence type="ECO:0008006" key="3">
    <source>
        <dbReference type="Google" id="ProtNLM"/>
    </source>
</evidence>
<comment type="caution">
    <text evidence="1">The sequence shown here is derived from an EMBL/GenBank/DDBJ whole genome shotgun (WGS) entry which is preliminary data.</text>
</comment>
<evidence type="ECO:0000313" key="2">
    <source>
        <dbReference type="Proteomes" id="UP000482960"/>
    </source>
</evidence>
<gene>
    <name evidence="1" type="ORF">Prum_023410</name>
</gene>
<name>A0A6V8L250_9ACTN</name>
<dbReference type="AlphaFoldDB" id="A0A6V8L250"/>
<dbReference type="RefSeq" id="WP_173076160.1">
    <property type="nucleotide sequence ID" value="NZ_BAABJB010000054.1"/>
</dbReference>
<dbReference type="Proteomes" id="UP000482960">
    <property type="component" value="Unassembled WGS sequence"/>
</dbReference>
<protein>
    <recommendedName>
        <fullName evidence="3">RloB domain-containing protein</fullName>
    </recommendedName>
</protein>
<dbReference type="InterPro" id="IPR025591">
    <property type="entry name" value="RloB"/>
</dbReference>
<keyword evidence="2" id="KW-1185">Reference proteome</keyword>
<dbReference type="Pfam" id="PF13707">
    <property type="entry name" value="RloB"/>
    <property type="match status" value="1"/>
</dbReference>
<proteinExistence type="predicted"/>
<sequence length="209" mass="23565">MGHGRRKTGKPLRRKVAIREPRKTVVVFCEGRRSEPEYLEALKREPAVRDVAAVDLRIERHAGESAPLALVRMAVAAKDRADREEGEVDEVWCVFDVEWPTNHSGLVEALELARKHGIEVAVSNPCFELWLVLHFRDHRAWLDNDAARRLRRSCDGQGDKGVDGATYMASRDVATRRAAALERMHLLNGVRFPHDNPSSGMYHLVTAVS</sequence>
<organism evidence="1 2">
    <name type="scientific">Phytohabitans rumicis</name>
    <dbReference type="NCBI Taxonomy" id="1076125"/>
    <lineage>
        <taxon>Bacteria</taxon>
        <taxon>Bacillati</taxon>
        <taxon>Actinomycetota</taxon>
        <taxon>Actinomycetes</taxon>
        <taxon>Micromonosporales</taxon>
        <taxon>Micromonosporaceae</taxon>
    </lineage>
</organism>
<accession>A0A6V8L250</accession>
<evidence type="ECO:0000313" key="1">
    <source>
        <dbReference type="EMBL" id="GFJ88699.1"/>
    </source>
</evidence>
<reference evidence="1 2" key="2">
    <citation type="submission" date="2020-03" db="EMBL/GenBank/DDBJ databases">
        <authorList>
            <person name="Ichikawa N."/>
            <person name="Kimura A."/>
            <person name="Kitahashi Y."/>
            <person name="Uohara A."/>
        </authorList>
    </citation>
    <scope>NUCLEOTIDE SEQUENCE [LARGE SCALE GENOMIC DNA]</scope>
    <source>
        <strain evidence="1 2">NBRC 108638</strain>
    </source>
</reference>
<reference evidence="1 2" key="1">
    <citation type="submission" date="2020-03" db="EMBL/GenBank/DDBJ databases">
        <title>Whole genome shotgun sequence of Phytohabitans rumicis NBRC 108638.</title>
        <authorList>
            <person name="Komaki H."/>
            <person name="Tamura T."/>
        </authorList>
    </citation>
    <scope>NUCLEOTIDE SEQUENCE [LARGE SCALE GENOMIC DNA]</scope>
    <source>
        <strain evidence="1 2">NBRC 108638</strain>
    </source>
</reference>